<dbReference type="InterPro" id="IPR037257">
    <property type="entry name" value="T2SS_E_N_sf"/>
</dbReference>
<dbReference type="KEGG" id="vff:VITFI_CDS0697"/>
<proteinExistence type="predicted"/>
<dbReference type="PANTHER" id="PTHR32309:SF13">
    <property type="entry name" value="FERRIC ENTEROBACTIN TRANSPORT PROTEIN FEPE"/>
    <property type="match status" value="1"/>
</dbReference>
<dbReference type="InterPro" id="IPR017746">
    <property type="entry name" value="Cellulose_synthase_operon_BcsQ"/>
</dbReference>
<dbReference type="Pfam" id="PF06564">
    <property type="entry name" value="CBP_BcsQ"/>
    <property type="match status" value="1"/>
</dbReference>
<evidence type="ECO:0000256" key="1">
    <source>
        <dbReference type="ARBA" id="ARBA00022741"/>
    </source>
</evidence>
<dbReference type="OrthoDB" id="9808257at2"/>
<dbReference type="InterPro" id="IPR027417">
    <property type="entry name" value="P-loop_NTPase"/>
</dbReference>
<keyword evidence="2" id="KW-0067">ATP-binding</keyword>
<dbReference type="InterPro" id="IPR050445">
    <property type="entry name" value="Bact_polysacc_biosynth/exp"/>
</dbReference>
<evidence type="ECO:0000313" key="4">
    <source>
        <dbReference type="Proteomes" id="UP000199729"/>
    </source>
</evidence>
<dbReference type="GO" id="GO:0005886">
    <property type="term" value="C:plasma membrane"/>
    <property type="evidence" value="ECO:0007669"/>
    <property type="project" value="TreeGrafter"/>
</dbReference>
<dbReference type="InterPro" id="IPR005702">
    <property type="entry name" value="Wzc-like_C"/>
</dbReference>
<keyword evidence="3" id="KW-0418">Kinase</keyword>
<dbReference type="SUPFAM" id="SSF52540">
    <property type="entry name" value="P-loop containing nucleoside triphosphate hydrolases"/>
    <property type="match status" value="1"/>
</dbReference>
<keyword evidence="1" id="KW-0547">Nucleotide-binding</keyword>
<name>A0A221KBU4_VITFI</name>
<dbReference type="Proteomes" id="UP000199729">
    <property type="component" value="Chromosome"/>
</dbReference>
<dbReference type="CDD" id="cd05387">
    <property type="entry name" value="BY-kinase"/>
    <property type="match status" value="1"/>
</dbReference>
<keyword evidence="4" id="KW-1185">Reference proteome</keyword>
<evidence type="ECO:0000313" key="3">
    <source>
        <dbReference type="EMBL" id="ASM76476.1"/>
    </source>
</evidence>
<dbReference type="EMBL" id="CP022423">
    <property type="protein sequence ID" value="ASM76476.1"/>
    <property type="molecule type" value="Genomic_DNA"/>
</dbReference>
<dbReference type="GO" id="GO:0005524">
    <property type="term" value="F:ATP binding"/>
    <property type="evidence" value="ECO:0007669"/>
    <property type="project" value="UniProtKB-KW"/>
</dbReference>
<reference evidence="3 4" key="1">
    <citation type="submission" date="2017-07" db="EMBL/GenBank/DDBJ databases">
        <title>Complete Genome Sequence of the cosmetic ferment Vitreoscilla filiformis (ATCC15551).</title>
        <authorList>
            <person name="Contreras S."/>
            <person name="Sagory-Zalkind P."/>
            <person name="Blanquart H."/>
            <person name="Iltis A."/>
            <person name="Morand S.C."/>
        </authorList>
    </citation>
    <scope>NUCLEOTIDE SEQUENCE [LARGE SCALE GENOMIC DNA]</scope>
    <source>
        <strain evidence="3 4">ATCC 15551</strain>
    </source>
</reference>
<dbReference type="PANTHER" id="PTHR32309">
    <property type="entry name" value="TYROSINE-PROTEIN KINASE"/>
    <property type="match status" value="1"/>
</dbReference>
<dbReference type="Gene3D" id="3.40.50.300">
    <property type="entry name" value="P-loop containing nucleotide triphosphate hydrolases"/>
    <property type="match status" value="1"/>
</dbReference>
<dbReference type="NCBIfam" id="TIGR01007">
    <property type="entry name" value="eps_fam"/>
    <property type="match status" value="1"/>
</dbReference>
<dbReference type="GO" id="GO:0004713">
    <property type="term" value="F:protein tyrosine kinase activity"/>
    <property type="evidence" value="ECO:0007669"/>
    <property type="project" value="TreeGrafter"/>
</dbReference>
<sequence>MDLPAPRSQRIGDWLVAHGALQPDDIPRVLTYQATHPVRFGEAALALGLVTPQGIQQALACQFGHVVASPERCQRSPELTLLHQPHGLHAESIRATRAQLLLRMATGPQDVSTHLRTLAVVSAESGEGRTRLAANLAVSLAQLGRRTLLIDADLRRPRQHQVFDLPGPHGGLAALLADPSAAEAIQAVDDMAPLFVLPSGTVPVHPLELLESPGFTALLAELSQRFDHIVLDTPAYTTGSDVLAICARCQASLLVVRPQHTRTRHARALIDALRHSGTLMLGTVIHDF</sequence>
<dbReference type="SUPFAM" id="SSF160246">
    <property type="entry name" value="EspE N-terminal domain-like"/>
    <property type="match status" value="1"/>
</dbReference>
<accession>A0A221KBU4</accession>
<keyword evidence="3" id="KW-0808">Transferase</keyword>
<gene>
    <name evidence="3" type="ORF">VITFI_CDS0697</name>
</gene>
<dbReference type="AlphaFoldDB" id="A0A221KBU4"/>
<evidence type="ECO:0000256" key="2">
    <source>
        <dbReference type="ARBA" id="ARBA00022840"/>
    </source>
</evidence>
<organism evidence="3 4">
    <name type="scientific">Vitreoscilla filiformis</name>
    <dbReference type="NCBI Taxonomy" id="63"/>
    <lineage>
        <taxon>Bacteria</taxon>
        <taxon>Pseudomonadati</taxon>
        <taxon>Pseudomonadota</taxon>
        <taxon>Betaproteobacteria</taxon>
        <taxon>Neisseriales</taxon>
        <taxon>Neisseriaceae</taxon>
        <taxon>Vitreoscilla</taxon>
    </lineage>
</organism>
<dbReference type="RefSeq" id="WP_089415798.1">
    <property type="nucleotide sequence ID" value="NZ_CP022423.1"/>
</dbReference>
<protein>
    <submittedName>
        <fullName evidence="3">Tyrosine kinase</fullName>
    </submittedName>
</protein>